<keyword evidence="2" id="KW-1133">Transmembrane helix</keyword>
<dbReference type="AlphaFoldDB" id="A0A6N2KEZ5"/>
<evidence type="ECO:0000313" key="3">
    <source>
        <dbReference type="EMBL" id="VFU26986.1"/>
    </source>
</evidence>
<feature type="compositionally biased region" description="Basic and acidic residues" evidence="1">
    <location>
        <begin position="122"/>
        <end position="138"/>
    </location>
</feature>
<dbReference type="EMBL" id="CAADRP010000335">
    <property type="protein sequence ID" value="VFU26986.1"/>
    <property type="molecule type" value="Genomic_DNA"/>
</dbReference>
<sequence length="167" mass="19291">MPLFLLELALDIMLVAGASLLLMNMDALYMEMFLGFRYKISPTMRRSQLIRPSIGVLEEKQERIAAGTLLGTTHTYVVNTGSQDKTAAKRVDLLRGQKTDRVDVTLLPEELEVMDNVLPSKYEEAREEEKLRSQREDFSDMVAENEKKRKRKMQEKDGKSKKKDFKF</sequence>
<keyword evidence="2" id="KW-0812">Transmembrane</keyword>
<organism evidence="3">
    <name type="scientific">Salix viminalis</name>
    <name type="common">Common osier</name>
    <name type="synonym">Basket willow</name>
    <dbReference type="NCBI Taxonomy" id="40686"/>
    <lineage>
        <taxon>Eukaryota</taxon>
        <taxon>Viridiplantae</taxon>
        <taxon>Streptophyta</taxon>
        <taxon>Embryophyta</taxon>
        <taxon>Tracheophyta</taxon>
        <taxon>Spermatophyta</taxon>
        <taxon>Magnoliopsida</taxon>
        <taxon>eudicotyledons</taxon>
        <taxon>Gunneridae</taxon>
        <taxon>Pentapetalae</taxon>
        <taxon>rosids</taxon>
        <taxon>fabids</taxon>
        <taxon>Malpighiales</taxon>
        <taxon>Salicaceae</taxon>
        <taxon>Saliceae</taxon>
        <taxon>Salix</taxon>
    </lineage>
</organism>
<dbReference type="PANTHER" id="PTHR12785">
    <property type="entry name" value="SPLICING FACTOR 3B"/>
    <property type="match status" value="1"/>
</dbReference>
<dbReference type="InterPro" id="IPR052584">
    <property type="entry name" value="U2_snRNP_Complex_Component"/>
</dbReference>
<feature type="compositionally biased region" description="Basic residues" evidence="1">
    <location>
        <begin position="148"/>
        <end position="167"/>
    </location>
</feature>
<accession>A0A6N2KEZ5</accession>
<reference evidence="3" key="1">
    <citation type="submission" date="2019-03" db="EMBL/GenBank/DDBJ databases">
        <authorList>
            <person name="Mank J."/>
            <person name="Almeida P."/>
        </authorList>
    </citation>
    <scope>NUCLEOTIDE SEQUENCE</scope>
    <source>
        <strain evidence="3">78183</strain>
    </source>
</reference>
<gene>
    <name evidence="3" type="ORF">SVIM_LOCUS77688</name>
</gene>
<evidence type="ECO:0000256" key="2">
    <source>
        <dbReference type="SAM" id="Phobius"/>
    </source>
</evidence>
<keyword evidence="2" id="KW-0472">Membrane</keyword>
<feature type="transmembrane region" description="Helical" evidence="2">
    <location>
        <begin position="12"/>
        <end position="36"/>
    </location>
</feature>
<dbReference type="PANTHER" id="PTHR12785:SF6">
    <property type="entry name" value="SPLICING FACTOR 3B SUBUNIT 2"/>
    <property type="match status" value="1"/>
</dbReference>
<name>A0A6N2KEZ5_SALVM</name>
<feature type="region of interest" description="Disordered" evidence="1">
    <location>
        <begin position="122"/>
        <end position="167"/>
    </location>
</feature>
<protein>
    <submittedName>
        <fullName evidence="3">Uncharacterized protein</fullName>
    </submittedName>
</protein>
<evidence type="ECO:0000256" key="1">
    <source>
        <dbReference type="SAM" id="MobiDB-lite"/>
    </source>
</evidence>
<proteinExistence type="predicted"/>